<proteinExistence type="predicted"/>
<dbReference type="EMBL" id="FNPI01000002">
    <property type="protein sequence ID" value="SDY58133.1"/>
    <property type="molecule type" value="Genomic_DNA"/>
</dbReference>
<dbReference type="SUPFAM" id="SSF48371">
    <property type="entry name" value="ARM repeat"/>
    <property type="match status" value="1"/>
</dbReference>
<feature type="region of interest" description="Disordered" evidence="1">
    <location>
        <begin position="195"/>
        <end position="236"/>
    </location>
</feature>
<dbReference type="STRING" id="1503961.SAMN05421736_102325"/>
<dbReference type="OrthoDB" id="2351076at2"/>
<keyword evidence="3" id="KW-1185">Reference proteome</keyword>
<gene>
    <name evidence="2" type="ORF">SAMN05421736_102325</name>
</gene>
<dbReference type="Proteomes" id="UP000198935">
    <property type="component" value="Unassembled WGS sequence"/>
</dbReference>
<protein>
    <recommendedName>
        <fullName evidence="4">Flagellar hook-length control protein FliK</fullName>
    </recommendedName>
</protein>
<name>A0A1H3L149_9BACI</name>
<dbReference type="InterPro" id="IPR016024">
    <property type="entry name" value="ARM-type_fold"/>
</dbReference>
<sequence>MEITGQLLNINTAGERPPQLKEGESYRVKVESRLSDREAVISIRGQEVRATFSGPMPNEDRFVVQVESRTDDGIRVKALSLEEQHRQQRSEQGRVPEQQTIDRVLRDLGQRNPSHELRQAARHLLEQNIPLRSETVKDLDRFLEQGKGAKHQRLETVEMLAKKGLEPTAANLRSVHEALHGKNIHDQIRDIDAGRNRQAAAEPRHPQVQQEQREIMPKEQQYRESDRAERQPRREAAETVRALEQLHAGDRSKWPEAIRQIQDAVKNEQPEIRKMAADSLRDILQLLGKQQYSDAKDRISQLLQQIQGQVQQPPAEQSVVSDRSMLDSLQKTVQNEADLGAALEKIKENLLSLTVPKEVMTILLQGMNDAADRLSQGRELKARQVMVDAIQRAETVYASMSSQVQVADARAEVQQYMTNEMLQAANLSAKDILVTEVTERLAKATDEFKAFQREVTNQLTRIEHIIQQFRAQSVQQAKPMLENVIRQLDNALLKNDWLLFADMKTEKAVLQASSQLAEAKKLLTKGNHFEARQIVREVQQTLDKLLFKPSNQKIVHQLAQETELKDARPGVHRLSAQYDQTSRLLTYNQGSARNVFEGVRSLGLNREAELGQLLSVGKVPEEMEQRNLKALLLQTIRAEEDGSKLQQQAQQSLHHLTGQQLMSRTDYQQNMQMLMFQLPLLLKGAAENLQVFVNARNESGKLDWENCSLYFLIDTKKMGEVGISLNVTERALNVTLKNDDPGFKAKVEPLANKYLDKLKDIGFHVHGLHFSPLTPVQDEAAGTKTAELEEQVPTMTAKGFDYKI</sequence>
<accession>A0A1H3L149</accession>
<dbReference type="InterPro" id="IPR021133">
    <property type="entry name" value="HEAT_type_2"/>
</dbReference>
<evidence type="ECO:0000313" key="3">
    <source>
        <dbReference type="Proteomes" id="UP000198935"/>
    </source>
</evidence>
<feature type="compositionally biased region" description="Polar residues" evidence="1">
    <location>
        <begin position="1"/>
        <end position="12"/>
    </location>
</feature>
<evidence type="ECO:0008006" key="4">
    <source>
        <dbReference type="Google" id="ProtNLM"/>
    </source>
</evidence>
<feature type="compositionally biased region" description="Basic and acidic residues" evidence="1">
    <location>
        <begin position="211"/>
        <end position="236"/>
    </location>
</feature>
<reference evidence="3" key="1">
    <citation type="submission" date="2016-10" db="EMBL/GenBank/DDBJ databases">
        <authorList>
            <person name="Varghese N."/>
            <person name="Submissions S."/>
        </authorList>
    </citation>
    <scope>NUCLEOTIDE SEQUENCE [LARGE SCALE GENOMIC DNA]</scope>
    <source>
        <strain evidence="3">SP</strain>
    </source>
</reference>
<organism evidence="2 3">
    <name type="scientific">Evansella caseinilytica</name>
    <dbReference type="NCBI Taxonomy" id="1503961"/>
    <lineage>
        <taxon>Bacteria</taxon>
        <taxon>Bacillati</taxon>
        <taxon>Bacillota</taxon>
        <taxon>Bacilli</taxon>
        <taxon>Bacillales</taxon>
        <taxon>Bacillaceae</taxon>
        <taxon>Evansella</taxon>
    </lineage>
</organism>
<dbReference type="AlphaFoldDB" id="A0A1H3L149"/>
<evidence type="ECO:0000256" key="1">
    <source>
        <dbReference type="SAM" id="MobiDB-lite"/>
    </source>
</evidence>
<dbReference type="PROSITE" id="PS50077">
    <property type="entry name" value="HEAT_REPEAT"/>
    <property type="match status" value="1"/>
</dbReference>
<evidence type="ECO:0000313" key="2">
    <source>
        <dbReference type="EMBL" id="SDY58133.1"/>
    </source>
</evidence>
<feature type="region of interest" description="Disordered" evidence="1">
    <location>
        <begin position="1"/>
        <end position="24"/>
    </location>
</feature>